<dbReference type="OMA" id="CHMKEED"/>
<proteinExistence type="predicted"/>
<dbReference type="AlphaFoldDB" id="R7QAA1"/>
<dbReference type="InterPro" id="IPR057324">
    <property type="entry name" value="WH_RNase_II"/>
</dbReference>
<dbReference type="KEGG" id="ccp:CHC_T00003097001"/>
<evidence type="ECO:0000256" key="1">
    <source>
        <dbReference type="SAM" id="MobiDB-lite"/>
    </source>
</evidence>
<feature type="region of interest" description="Disordered" evidence="1">
    <location>
        <begin position="38"/>
        <end position="60"/>
    </location>
</feature>
<dbReference type="PANTHER" id="PTHR23355:SF42">
    <property type="entry name" value="RIBONUCLEASE II, CHLOROPLASTIC_MITOCHONDRIAL"/>
    <property type="match status" value="1"/>
</dbReference>
<dbReference type="Proteomes" id="UP000012073">
    <property type="component" value="Unassembled WGS sequence"/>
</dbReference>
<dbReference type="STRING" id="2769.R7QAA1"/>
<dbReference type="InterPro" id="IPR056404">
    <property type="entry name" value="HTH_RNase_II"/>
</dbReference>
<gene>
    <name evidence="3" type="ORF">CHC_T00003097001</name>
</gene>
<dbReference type="Pfam" id="PF00773">
    <property type="entry name" value="RNB"/>
    <property type="match status" value="1"/>
</dbReference>
<dbReference type="EMBL" id="HG001690">
    <property type="protein sequence ID" value="CDF34395.1"/>
    <property type="molecule type" value="Genomic_DNA"/>
</dbReference>
<dbReference type="SUPFAM" id="SSF50249">
    <property type="entry name" value="Nucleic acid-binding proteins"/>
    <property type="match status" value="1"/>
</dbReference>
<keyword evidence="4" id="KW-1185">Reference proteome</keyword>
<dbReference type="OrthoDB" id="2285229at2759"/>
<dbReference type="InterPro" id="IPR056403">
    <property type="entry name" value="RNase_II_barrel"/>
</dbReference>
<dbReference type="PhylomeDB" id="R7QAA1"/>
<dbReference type="Pfam" id="PF25255">
    <property type="entry name" value="WHD_RNase_II"/>
    <property type="match status" value="1"/>
</dbReference>
<evidence type="ECO:0000259" key="2">
    <source>
        <dbReference type="SMART" id="SM00955"/>
    </source>
</evidence>
<evidence type="ECO:0000313" key="3">
    <source>
        <dbReference type="EMBL" id="CDF34395.1"/>
    </source>
</evidence>
<dbReference type="RefSeq" id="XP_005714214.1">
    <property type="nucleotide sequence ID" value="XM_005714157.1"/>
</dbReference>
<dbReference type="PANTHER" id="PTHR23355">
    <property type="entry name" value="RIBONUCLEASE"/>
    <property type="match status" value="1"/>
</dbReference>
<organism evidence="3 4">
    <name type="scientific">Chondrus crispus</name>
    <name type="common">Carrageen Irish moss</name>
    <name type="synonym">Polymorpha crispa</name>
    <dbReference type="NCBI Taxonomy" id="2769"/>
    <lineage>
        <taxon>Eukaryota</taxon>
        <taxon>Rhodophyta</taxon>
        <taxon>Florideophyceae</taxon>
        <taxon>Rhodymeniophycidae</taxon>
        <taxon>Gigartinales</taxon>
        <taxon>Gigartinaceae</taxon>
        <taxon>Chondrus</taxon>
    </lineage>
</organism>
<dbReference type="InterPro" id="IPR012340">
    <property type="entry name" value="NA-bd_OB-fold"/>
</dbReference>
<dbReference type="Gramene" id="CDF34395">
    <property type="protein sequence ID" value="CDF34395"/>
    <property type="gene ID" value="CHC_T00003097001"/>
</dbReference>
<protein>
    <recommendedName>
        <fullName evidence="2">RNB domain-containing protein</fullName>
    </recommendedName>
</protein>
<dbReference type="SMART" id="SM00955">
    <property type="entry name" value="RNB"/>
    <property type="match status" value="1"/>
</dbReference>
<reference evidence="4" key="1">
    <citation type="journal article" date="2013" name="Proc. Natl. Acad. Sci. U.S.A.">
        <title>Genome structure and metabolic features in the red seaweed Chondrus crispus shed light on evolution of the Archaeplastida.</title>
        <authorList>
            <person name="Collen J."/>
            <person name="Porcel B."/>
            <person name="Carre W."/>
            <person name="Ball S.G."/>
            <person name="Chaparro C."/>
            <person name="Tonon T."/>
            <person name="Barbeyron T."/>
            <person name="Michel G."/>
            <person name="Noel B."/>
            <person name="Valentin K."/>
            <person name="Elias M."/>
            <person name="Artiguenave F."/>
            <person name="Arun A."/>
            <person name="Aury J.M."/>
            <person name="Barbosa-Neto J.F."/>
            <person name="Bothwell J.H."/>
            <person name="Bouget F.Y."/>
            <person name="Brillet L."/>
            <person name="Cabello-Hurtado F."/>
            <person name="Capella-Gutierrez S."/>
            <person name="Charrier B."/>
            <person name="Cladiere L."/>
            <person name="Cock J.M."/>
            <person name="Coelho S.M."/>
            <person name="Colleoni C."/>
            <person name="Czjzek M."/>
            <person name="Da Silva C."/>
            <person name="Delage L."/>
            <person name="Denoeud F."/>
            <person name="Deschamps P."/>
            <person name="Dittami S.M."/>
            <person name="Gabaldon T."/>
            <person name="Gachon C.M."/>
            <person name="Groisillier A."/>
            <person name="Herve C."/>
            <person name="Jabbari K."/>
            <person name="Katinka M."/>
            <person name="Kloareg B."/>
            <person name="Kowalczyk N."/>
            <person name="Labadie K."/>
            <person name="Leblanc C."/>
            <person name="Lopez P.J."/>
            <person name="McLachlan D.H."/>
            <person name="Meslet-Cladiere L."/>
            <person name="Moustafa A."/>
            <person name="Nehr Z."/>
            <person name="Nyvall Collen P."/>
            <person name="Panaud O."/>
            <person name="Partensky F."/>
            <person name="Poulain J."/>
            <person name="Rensing S.A."/>
            <person name="Rousvoal S."/>
            <person name="Samson G."/>
            <person name="Symeonidi A."/>
            <person name="Weissenbach J."/>
            <person name="Zambounis A."/>
            <person name="Wincker P."/>
            <person name="Boyen C."/>
        </authorList>
    </citation>
    <scope>NUCLEOTIDE SEQUENCE [LARGE SCALE GENOMIC DNA]</scope>
    <source>
        <strain evidence="4">cv. Stackhouse</strain>
    </source>
</reference>
<dbReference type="GO" id="GO:0006402">
    <property type="term" value="P:mRNA catabolic process"/>
    <property type="evidence" value="ECO:0007669"/>
    <property type="project" value="TreeGrafter"/>
</dbReference>
<dbReference type="InterPro" id="IPR050180">
    <property type="entry name" value="RNR_Ribonuclease"/>
</dbReference>
<accession>R7QAA1</accession>
<sequence length="840" mass="94781">MPPPPAFHAPPLAPSQWLRTRPLAPKCRLTAALPPDPFTRTLWHPAPPPRRRPATRDTPRALAASNPVSALAEDIVLQFQSSSGAHRIGRAVKPDGKRNWIVADANGVTSSVTLKQIAFVLGPLSDFEPFADNLHALDDTCHQKASDNHDWLPEIWEHVTSEHPDTRTTDIDAVTELVFSDQHPLNCYASHLLMSHDKVYFKEKNIKGTILYEARTPEQVRSAQLMQEAVVAKEKSDVECLVDSLKLMAIDIVAMRSDGRMPSDMVSAFSSFDDRVKEMVKDAMSALGKNVSPVNAFDLLVKLSVYSKHENLALLKSDLPHLQEWDPSVQARMQHLMENIPDDIDMHLRVDLTHLPSYAIDSEDTSEVDDAISWDADTGRIYVHVADPTRYFGGDLEDPILQAAFRRAVTLYLPTAKFTMFPEELATQVFSLDGVDSDGSALSFSFCIEDDGSIRQDSVTVEMTQISTPIRYTYEEVDAILSDTAKEGDHATMHSIYEIAKRRYEWREMEGGAIMINTPFSEVTLKMMDGEEPEILLTKKLTDTRSWILVSEMMITACAVAGDYAREASLDVPFRGQEPFDYPEDEVLETYPNGPVRAAIVFRNAAPSQVDTKAMEHASLGLDAYLQVTSPIRRSCDLVAHFQLKARIRGEAGRLSIEEVRKEIARSGDVTREMRLVDNRTKKYWQLEYLRRMGPRVEYDGVYVRGLRDDDSKRGLVYFEEFGFQMVASVPSTAKPGSKLKLRVEEVEPRSGFSRIEATMVLTAKEVSDFSDILEDALSDNARNACRSLRWDALTSWSRTWSSRCLCPFPSRFQHSYPFRPSWNPPWNASRNPSWFHFPS</sequence>
<name>R7QAA1_CHOCR</name>
<evidence type="ECO:0000313" key="4">
    <source>
        <dbReference type="Proteomes" id="UP000012073"/>
    </source>
</evidence>
<dbReference type="InterPro" id="IPR001900">
    <property type="entry name" value="RNase_II/R"/>
</dbReference>
<dbReference type="GeneID" id="17321934"/>
<dbReference type="GO" id="GO:0000175">
    <property type="term" value="F:3'-5'-RNA exonuclease activity"/>
    <property type="evidence" value="ECO:0007669"/>
    <property type="project" value="TreeGrafter"/>
</dbReference>
<dbReference type="GO" id="GO:0003723">
    <property type="term" value="F:RNA binding"/>
    <property type="evidence" value="ECO:0007669"/>
    <property type="project" value="InterPro"/>
</dbReference>
<dbReference type="Pfam" id="PF23161">
    <property type="entry name" value="HTH_RNase_II"/>
    <property type="match status" value="1"/>
</dbReference>
<dbReference type="Pfam" id="PF23163">
    <property type="entry name" value="CSD_RNase_II"/>
    <property type="match status" value="1"/>
</dbReference>
<dbReference type="GO" id="GO:0000932">
    <property type="term" value="C:P-body"/>
    <property type="evidence" value="ECO:0007669"/>
    <property type="project" value="TreeGrafter"/>
</dbReference>
<feature type="domain" description="RNB" evidence="2">
    <location>
        <begin position="349"/>
        <end position="650"/>
    </location>
</feature>